<dbReference type="GO" id="GO:0008289">
    <property type="term" value="F:lipid binding"/>
    <property type="evidence" value="ECO:0007669"/>
    <property type="project" value="UniProtKB-KW"/>
</dbReference>
<dbReference type="InterPro" id="IPR033872">
    <property type="entry name" value="nsLTP2"/>
</dbReference>
<feature type="signal peptide" evidence="3">
    <location>
        <begin position="1"/>
        <end position="29"/>
    </location>
</feature>
<dbReference type="PANTHER" id="PTHR33214:SF30">
    <property type="entry name" value="BIFUNCTIONAL INHIBITOR_LIPID-TRANSFER PROTEIN_SEED STORAGE 2S ALBUMIN SUPERFAMILY PROTEIN"/>
    <property type="match status" value="1"/>
</dbReference>
<keyword evidence="6" id="KW-1185">Reference proteome</keyword>
<accession>A0A8X7W1D7</accession>
<name>A0A8X7W1D7_BRACI</name>
<dbReference type="EMBL" id="JAAMPC010000003">
    <property type="protein sequence ID" value="KAG2321868.1"/>
    <property type="molecule type" value="Genomic_DNA"/>
</dbReference>
<dbReference type="SUPFAM" id="SSF47699">
    <property type="entry name" value="Bifunctional inhibitor/lipid-transfer protein/seed storage 2S albumin"/>
    <property type="match status" value="1"/>
</dbReference>
<dbReference type="PANTHER" id="PTHR33214">
    <property type="entry name" value="BIFUNCTIONAL INHIBITOR/LIPID-TRANSFER PROTEIN/SEED STORAGE 2S ALBUMIN SUPERFAMILY PROTEIN"/>
    <property type="match status" value="1"/>
</dbReference>
<keyword evidence="3" id="KW-0732">Signal</keyword>
<proteinExistence type="predicted"/>
<dbReference type="Proteomes" id="UP000886595">
    <property type="component" value="Unassembled WGS sequence"/>
</dbReference>
<organism evidence="5 6">
    <name type="scientific">Brassica carinata</name>
    <name type="common">Ethiopian mustard</name>
    <name type="synonym">Abyssinian cabbage</name>
    <dbReference type="NCBI Taxonomy" id="52824"/>
    <lineage>
        <taxon>Eukaryota</taxon>
        <taxon>Viridiplantae</taxon>
        <taxon>Streptophyta</taxon>
        <taxon>Embryophyta</taxon>
        <taxon>Tracheophyta</taxon>
        <taxon>Spermatophyta</taxon>
        <taxon>Magnoliopsida</taxon>
        <taxon>eudicotyledons</taxon>
        <taxon>Gunneridae</taxon>
        <taxon>Pentapetalae</taxon>
        <taxon>rosids</taxon>
        <taxon>malvids</taxon>
        <taxon>Brassicales</taxon>
        <taxon>Brassicaceae</taxon>
        <taxon>Brassiceae</taxon>
        <taxon>Brassica</taxon>
    </lineage>
</organism>
<sequence>MKTSCTKPVLITCTILLLLIVAQENRVAAVEPCNPMQLMPCKDAILNGSNPSNECCKRLNQQQHCVCQYMKNPTFKSFLNSPNAKMVATHCHCARPKC</sequence>
<evidence type="ECO:0000256" key="3">
    <source>
        <dbReference type="SAM" id="SignalP"/>
    </source>
</evidence>
<gene>
    <name evidence="4" type="ORF">Bca52824_015081</name>
    <name evidence="5" type="ORF">Bca52824_015082</name>
</gene>
<dbReference type="CDD" id="cd01959">
    <property type="entry name" value="nsLTP2"/>
    <property type="match status" value="1"/>
</dbReference>
<keyword evidence="1" id="KW-0813">Transport</keyword>
<evidence type="ECO:0000256" key="1">
    <source>
        <dbReference type="ARBA" id="ARBA00022448"/>
    </source>
</evidence>
<dbReference type="AlphaFoldDB" id="A0A8X7W1D7"/>
<evidence type="ECO:0000313" key="5">
    <source>
        <dbReference type="EMBL" id="KAG2321869.1"/>
    </source>
</evidence>
<evidence type="ECO:0000313" key="6">
    <source>
        <dbReference type="Proteomes" id="UP000886595"/>
    </source>
</evidence>
<protein>
    <recommendedName>
        <fullName evidence="7">Bifunctional inhibitor/plant lipid transfer protein/seed storage helical domain-containing protein</fullName>
    </recommendedName>
</protein>
<evidence type="ECO:0008006" key="7">
    <source>
        <dbReference type="Google" id="ProtNLM"/>
    </source>
</evidence>
<comment type="caution">
    <text evidence="5">The sequence shown here is derived from an EMBL/GenBank/DDBJ whole genome shotgun (WGS) entry which is preliminary data.</text>
</comment>
<reference evidence="5 6" key="1">
    <citation type="submission" date="2020-02" db="EMBL/GenBank/DDBJ databases">
        <authorList>
            <person name="Ma Q."/>
            <person name="Huang Y."/>
            <person name="Song X."/>
            <person name="Pei D."/>
        </authorList>
    </citation>
    <scope>NUCLEOTIDE SEQUENCE [LARGE SCALE GENOMIC DNA]</scope>
    <source>
        <strain evidence="5">Sxm20200214</strain>
        <tissue evidence="5">Leaf</tissue>
    </source>
</reference>
<feature type="chain" id="PRO_5040097438" description="Bifunctional inhibitor/plant lipid transfer protein/seed storage helical domain-containing protein" evidence="3">
    <location>
        <begin position="30"/>
        <end position="98"/>
    </location>
</feature>
<keyword evidence="2" id="KW-0446">Lipid-binding</keyword>
<dbReference type="EMBL" id="JAAMPC010000003">
    <property type="protein sequence ID" value="KAG2321869.1"/>
    <property type="molecule type" value="Genomic_DNA"/>
</dbReference>
<dbReference type="InterPro" id="IPR036312">
    <property type="entry name" value="Bifun_inhib/LTP/seed_sf"/>
</dbReference>
<evidence type="ECO:0000256" key="2">
    <source>
        <dbReference type="ARBA" id="ARBA00023121"/>
    </source>
</evidence>
<dbReference type="OrthoDB" id="665742at2759"/>
<dbReference type="Gene3D" id="1.10.110.10">
    <property type="entry name" value="Plant lipid-transfer and hydrophobic proteins"/>
    <property type="match status" value="1"/>
</dbReference>
<evidence type="ECO:0000313" key="4">
    <source>
        <dbReference type="EMBL" id="KAG2321868.1"/>
    </source>
</evidence>
<dbReference type="GO" id="GO:0006869">
    <property type="term" value="P:lipid transport"/>
    <property type="evidence" value="ECO:0007669"/>
    <property type="project" value="InterPro"/>
</dbReference>